<evidence type="ECO:0000256" key="2">
    <source>
        <dbReference type="ARBA" id="ARBA00022840"/>
    </source>
</evidence>
<dbReference type="SMART" id="SM00490">
    <property type="entry name" value="HELICc"/>
    <property type="match status" value="1"/>
</dbReference>
<evidence type="ECO:0000259" key="5">
    <source>
        <dbReference type="PROSITE" id="PS51194"/>
    </source>
</evidence>
<dbReference type="RefSeq" id="WP_082597208.1">
    <property type="nucleotide sequence ID" value="NZ_AZFA01000004.1"/>
</dbReference>
<accession>A0A0R1SEC3</accession>
<dbReference type="GO" id="GO:0003677">
    <property type="term" value="F:DNA binding"/>
    <property type="evidence" value="ECO:0007669"/>
    <property type="project" value="UniProtKB-KW"/>
</dbReference>
<keyword evidence="2" id="KW-0067">ATP-binding</keyword>
<dbReference type="PANTHER" id="PTHR30580">
    <property type="entry name" value="PRIMOSOMAL PROTEIN N"/>
    <property type="match status" value="1"/>
</dbReference>
<dbReference type="eggNOG" id="COG4098">
    <property type="taxonomic scope" value="Bacteria"/>
</dbReference>
<dbReference type="PROSITE" id="PS51194">
    <property type="entry name" value="HELICASE_CTER"/>
    <property type="match status" value="1"/>
</dbReference>
<gene>
    <name evidence="6" type="ORF">FC27_GL001734</name>
</gene>
<evidence type="ECO:0000256" key="1">
    <source>
        <dbReference type="ARBA" id="ARBA00022741"/>
    </source>
</evidence>
<dbReference type="GO" id="GO:0016787">
    <property type="term" value="F:hydrolase activity"/>
    <property type="evidence" value="ECO:0007669"/>
    <property type="project" value="InterPro"/>
</dbReference>
<proteinExistence type="predicted"/>
<dbReference type="SUPFAM" id="SSF52540">
    <property type="entry name" value="P-loop containing nucleoside triphosphate hydrolases"/>
    <property type="match status" value="1"/>
</dbReference>
<sequence>MEKNIKELLGGRIVNTRVLTNQQISQLMSLGSKKYPVIYQEGSQYFCRRCLTEIDLADFHDQKMYCRACLNFGKLRKGDELIITNSNLSFHIPKTPMTWQGQLTNLQDTVAQETKSAFQKQQDHLIWAVTGAGKTEIIYPLINEALLQNKRVAICSPRVDVCLELQPRLQQAFRNVPIGLFHGQSQTSYFPTPIMISTVHQLIRFESAFDLIIVDEVDSFPLAGDEMLHQAIYKAKKDSGSITYLSATPPVELLANVKTKKISLSKLYQRFHGHPLPEPQTHLLLKKSQFLGINPRIKKMLSSLIKSQTRFMLFFPRIPEMLQFAVSLQKKWPNLKFVTVSSKDSERLKKVQQFREERASAILTTTILERGVTFHKVAVIVIDADSEEFSKTALIQIAGRAGRFKDAADDLVHFFYQYYDQKIKSACCQIKQINQQAVNK</sequence>
<dbReference type="PROSITE" id="PS51192">
    <property type="entry name" value="HELICASE_ATP_BIND_1"/>
    <property type="match status" value="1"/>
</dbReference>
<dbReference type="GO" id="GO:0006310">
    <property type="term" value="P:DNA recombination"/>
    <property type="evidence" value="ECO:0007669"/>
    <property type="project" value="TreeGrafter"/>
</dbReference>
<dbReference type="GO" id="GO:0006302">
    <property type="term" value="P:double-strand break repair"/>
    <property type="evidence" value="ECO:0007669"/>
    <property type="project" value="TreeGrafter"/>
</dbReference>
<dbReference type="Pfam" id="PF04851">
    <property type="entry name" value="ResIII"/>
    <property type="match status" value="1"/>
</dbReference>
<dbReference type="InterPro" id="IPR014001">
    <property type="entry name" value="Helicase_ATP-bd"/>
</dbReference>
<evidence type="ECO:0000313" key="6">
    <source>
        <dbReference type="EMBL" id="KRL67709.1"/>
    </source>
</evidence>
<dbReference type="PATRIC" id="fig|1423815.3.peg.1772"/>
<dbReference type="Gene3D" id="3.40.50.300">
    <property type="entry name" value="P-loop containing nucleotide triphosphate hydrolases"/>
    <property type="match status" value="2"/>
</dbReference>
<keyword evidence="7" id="KW-1185">Reference proteome</keyword>
<dbReference type="PANTHER" id="PTHR30580:SF1">
    <property type="entry name" value="COMF OPERON PROTEIN 1"/>
    <property type="match status" value="1"/>
</dbReference>
<dbReference type="InterPro" id="IPR006935">
    <property type="entry name" value="Helicase/UvrB_N"/>
</dbReference>
<dbReference type="InterPro" id="IPR001650">
    <property type="entry name" value="Helicase_C-like"/>
</dbReference>
<keyword evidence="3" id="KW-0238">DNA-binding</keyword>
<feature type="domain" description="Helicase C-terminal" evidence="5">
    <location>
        <begin position="296"/>
        <end position="440"/>
    </location>
</feature>
<dbReference type="GO" id="GO:0006270">
    <property type="term" value="P:DNA replication initiation"/>
    <property type="evidence" value="ECO:0007669"/>
    <property type="project" value="TreeGrafter"/>
</dbReference>
<evidence type="ECO:0000259" key="4">
    <source>
        <dbReference type="PROSITE" id="PS51192"/>
    </source>
</evidence>
<dbReference type="GO" id="GO:0043138">
    <property type="term" value="F:3'-5' DNA helicase activity"/>
    <property type="evidence" value="ECO:0007669"/>
    <property type="project" value="TreeGrafter"/>
</dbReference>
<evidence type="ECO:0000313" key="7">
    <source>
        <dbReference type="Proteomes" id="UP000051647"/>
    </source>
</evidence>
<keyword evidence="1" id="KW-0547">Nucleotide-binding</keyword>
<dbReference type="Proteomes" id="UP000051647">
    <property type="component" value="Unassembled WGS sequence"/>
</dbReference>
<dbReference type="Pfam" id="PF00271">
    <property type="entry name" value="Helicase_C"/>
    <property type="match status" value="1"/>
</dbReference>
<keyword evidence="6" id="KW-0378">Hydrolase</keyword>
<feature type="domain" description="Helicase ATP-binding" evidence="4">
    <location>
        <begin position="115"/>
        <end position="267"/>
    </location>
</feature>
<dbReference type="EMBL" id="AZFA01000004">
    <property type="protein sequence ID" value="KRL67709.1"/>
    <property type="molecule type" value="Genomic_DNA"/>
</dbReference>
<comment type="caution">
    <text evidence="6">The sequence shown here is derived from an EMBL/GenBank/DDBJ whole genome shotgun (WGS) entry which is preliminary data.</text>
</comment>
<evidence type="ECO:0000256" key="3">
    <source>
        <dbReference type="ARBA" id="ARBA00023125"/>
    </source>
</evidence>
<dbReference type="AlphaFoldDB" id="A0A0R1SEC3"/>
<dbReference type="STRING" id="1423815.FC27_GL001734"/>
<protein>
    <submittedName>
        <fullName evidence="6">DNA helicase</fullName>
    </submittedName>
</protein>
<dbReference type="GO" id="GO:0005524">
    <property type="term" value="F:ATP binding"/>
    <property type="evidence" value="ECO:0007669"/>
    <property type="project" value="UniProtKB-KW"/>
</dbReference>
<dbReference type="SMART" id="SM00487">
    <property type="entry name" value="DEXDc"/>
    <property type="match status" value="1"/>
</dbReference>
<organism evidence="6 7">
    <name type="scientific">Companilactobacillus versmoldensis DSM 14857 = KCTC 3814</name>
    <dbReference type="NCBI Taxonomy" id="1423815"/>
    <lineage>
        <taxon>Bacteria</taxon>
        <taxon>Bacillati</taxon>
        <taxon>Bacillota</taxon>
        <taxon>Bacilli</taxon>
        <taxon>Lactobacillales</taxon>
        <taxon>Lactobacillaceae</taxon>
        <taxon>Companilactobacillus</taxon>
    </lineage>
</organism>
<dbReference type="InterPro" id="IPR027417">
    <property type="entry name" value="P-loop_NTPase"/>
</dbReference>
<dbReference type="OrthoDB" id="2077914at2"/>
<keyword evidence="6" id="KW-0347">Helicase</keyword>
<reference evidence="6 7" key="1">
    <citation type="journal article" date="2015" name="Genome Announc.">
        <title>Expanding the biotechnology potential of lactobacilli through comparative genomics of 213 strains and associated genera.</title>
        <authorList>
            <person name="Sun Z."/>
            <person name="Harris H.M."/>
            <person name="McCann A."/>
            <person name="Guo C."/>
            <person name="Argimon S."/>
            <person name="Zhang W."/>
            <person name="Yang X."/>
            <person name="Jeffery I.B."/>
            <person name="Cooney J.C."/>
            <person name="Kagawa T.F."/>
            <person name="Liu W."/>
            <person name="Song Y."/>
            <person name="Salvetti E."/>
            <person name="Wrobel A."/>
            <person name="Rasinkangas P."/>
            <person name="Parkhill J."/>
            <person name="Rea M.C."/>
            <person name="O'Sullivan O."/>
            <person name="Ritari J."/>
            <person name="Douillard F.P."/>
            <person name="Paul Ross R."/>
            <person name="Yang R."/>
            <person name="Briner A.E."/>
            <person name="Felis G.E."/>
            <person name="de Vos W.M."/>
            <person name="Barrangou R."/>
            <person name="Klaenhammer T.R."/>
            <person name="Caufield P.W."/>
            <person name="Cui Y."/>
            <person name="Zhang H."/>
            <person name="O'Toole P.W."/>
        </authorList>
    </citation>
    <scope>NUCLEOTIDE SEQUENCE [LARGE SCALE GENOMIC DNA]</scope>
    <source>
        <strain evidence="6 7">DSM 14857</strain>
    </source>
</reference>
<name>A0A0R1SEC3_9LACO</name>